<name>W4FJ48_APHAT</name>
<sequence>MGYFRRRQAAPSPPQCPDMSMTSLPLDWEALAQWMHDESSATSVAYHDIDCVWTLAHALYEAVDTCPVDVSIFHGLTHASTMPFLAAQQNHGHFYATFTILVTILERALYDLYALLHDGPKSNMILRDLLHSPELERRLPPGYMHVLHVLFLPSGLNIRNLVWHGFLAPFELPPCLNALLFALLADPCLQHPSTSAKLLQQLPSMDSEWTRTALNGFKLSAGIVLPATPTNLHPAIAHVMVVKSRWGLIRHAMAAYTAGQSLMCLFVAIPVLEHILRCEFVSQNAPAVPSGMQSAQLKQYYSTLDGFGQRHQHQVLLARDLFTSNHEVQGSDLLTNRLYETLPRGVLEVCLDLFMAATGPNIRAKLCHGELSLDSLVSSQCLPSTDIITDDSMTSTDICAGLVMAVLLEILYPHEQPATRFQVSLASYDCIFHPYNALKRSLDTIDATLQAWDTLLASFAYTTSPSETVAGHIEWTWTALTSVTTAHPTVQFTDKAHRMIPSQLPTSPWDSKTMQFNSIPDGLVILSGFLQTLSKALATNHCPRSRFLVGQDYSAYREPHGDNLELPRLNLATVHNLPAAACMLAILEACRTLLAKFTARLLALQDFVVHGTARTSHRRSLVNLVLMAPSITRIIRLAAAIVEHQVSQAHRPHREIALDGVAEKLLPFVVALDDDKKSIDKQVVMALQFWNSKAVRVPICREFSS</sequence>
<dbReference type="InterPro" id="IPR025209">
    <property type="entry name" value="DUF4209"/>
</dbReference>
<dbReference type="RefSeq" id="XP_009843667.1">
    <property type="nucleotide sequence ID" value="XM_009845365.1"/>
</dbReference>
<feature type="domain" description="DUF4209" evidence="1">
    <location>
        <begin position="106"/>
        <end position="185"/>
    </location>
</feature>
<dbReference type="STRING" id="112090.W4FJ48"/>
<dbReference type="GeneID" id="20818793"/>
<accession>W4FJ48</accession>
<dbReference type="PANTHER" id="PTHR31701:SF2">
    <property type="entry name" value="ENDOPLASMIC RETICULUM MEMBRANE-ASSOCIATED RNA DEGRADATION PROTEIN"/>
    <property type="match status" value="1"/>
</dbReference>
<gene>
    <name evidence="2" type="ORF">H257_16797</name>
</gene>
<evidence type="ECO:0000259" key="1">
    <source>
        <dbReference type="Pfam" id="PF13910"/>
    </source>
</evidence>
<dbReference type="OrthoDB" id="49386at2759"/>
<dbReference type="EMBL" id="KI913205">
    <property type="protein sequence ID" value="ETV66864.1"/>
    <property type="molecule type" value="Genomic_DNA"/>
</dbReference>
<protein>
    <recommendedName>
        <fullName evidence="1">DUF4209 domain-containing protein</fullName>
    </recommendedName>
</protein>
<organism evidence="2">
    <name type="scientific">Aphanomyces astaci</name>
    <name type="common">Crayfish plague agent</name>
    <dbReference type="NCBI Taxonomy" id="112090"/>
    <lineage>
        <taxon>Eukaryota</taxon>
        <taxon>Sar</taxon>
        <taxon>Stramenopiles</taxon>
        <taxon>Oomycota</taxon>
        <taxon>Saprolegniomycetes</taxon>
        <taxon>Saprolegniales</taxon>
        <taxon>Verrucalvaceae</taxon>
        <taxon>Aphanomyces</taxon>
    </lineage>
</organism>
<dbReference type="VEuPathDB" id="FungiDB:H257_16797"/>
<dbReference type="InterPro" id="IPR039635">
    <property type="entry name" value="ERMARD"/>
</dbReference>
<dbReference type="PANTHER" id="PTHR31701">
    <property type="entry name" value="ENDOPLASMIC RETICULUM MEMBRANE-ASSOCIATED RNA DEGRADATION PROTEIN"/>
    <property type="match status" value="1"/>
</dbReference>
<proteinExistence type="predicted"/>
<dbReference type="AlphaFoldDB" id="W4FJ48"/>
<reference evidence="2" key="1">
    <citation type="submission" date="2013-12" db="EMBL/GenBank/DDBJ databases">
        <title>The Genome Sequence of Aphanomyces astaci APO3.</title>
        <authorList>
            <consortium name="The Broad Institute Genomics Platform"/>
            <person name="Russ C."/>
            <person name="Tyler B."/>
            <person name="van West P."/>
            <person name="Dieguez-Uribeondo J."/>
            <person name="Young S.K."/>
            <person name="Zeng Q."/>
            <person name="Gargeya S."/>
            <person name="Fitzgerald M."/>
            <person name="Abouelleil A."/>
            <person name="Alvarado L."/>
            <person name="Chapman S.B."/>
            <person name="Gainer-Dewar J."/>
            <person name="Goldberg J."/>
            <person name="Griggs A."/>
            <person name="Gujja S."/>
            <person name="Hansen M."/>
            <person name="Howarth C."/>
            <person name="Imamovic A."/>
            <person name="Ireland A."/>
            <person name="Larimer J."/>
            <person name="McCowan C."/>
            <person name="Murphy C."/>
            <person name="Pearson M."/>
            <person name="Poon T.W."/>
            <person name="Priest M."/>
            <person name="Roberts A."/>
            <person name="Saif S."/>
            <person name="Shea T."/>
            <person name="Sykes S."/>
            <person name="Wortman J."/>
            <person name="Nusbaum C."/>
            <person name="Birren B."/>
        </authorList>
    </citation>
    <scope>NUCLEOTIDE SEQUENCE [LARGE SCALE GENOMIC DNA]</scope>
    <source>
        <strain evidence="2">APO3</strain>
    </source>
</reference>
<evidence type="ECO:0000313" key="2">
    <source>
        <dbReference type="EMBL" id="ETV66864.1"/>
    </source>
</evidence>
<dbReference type="Pfam" id="PF13910">
    <property type="entry name" value="DUF4209"/>
    <property type="match status" value="1"/>
</dbReference>